<evidence type="ECO:0000313" key="2">
    <source>
        <dbReference type="Proteomes" id="UP001381693"/>
    </source>
</evidence>
<dbReference type="EMBL" id="JAXCGZ010004187">
    <property type="protein sequence ID" value="KAK7082112.1"/>
    <property type="molecule type" value="Genomic_DNA"/>
</dbReference>
<comment type="caution">
    <text evidence="1">The sequence shown here is derived from an EMBL/GenBank/DDBJ whole genome shotgun (WGS) entry which is preliminary data.</text>
</comment>
<evidence type="ECO:0000313" key="1">
    <source>
        <dbReference type="EMBL" id="KAK7082112.1"/>
    </source>
</evidence>
<organism evidence="1 2">
    <name type="scientific">Halocaridina rubra</name>
    <name type="common">Hawaiian red shrimp</name>
    <dbReference type="NCBI Taxonomy" id="373956"/>
    <lineage>
        <taxon>Eukaryota</taxon>
        <taxon>Metazoa</taxon>
        <taxon>Ecdysozoa</taxon>
        <taxon>Arthropoda</taxon>
        <taxon>Crustacea</taxon>
        <taxon>Multicrustacea</taxon>
        <taxon>Malacostraca</taxon>
        <taxon>Eumalacostraca</taxon>
        <taxon>Eucarida</taxon>
        <taxon>Decapoda</taxon>
        <taxon>Pleocyemata</taxon>
        <taxon>Caridea</taxon>
        <taxon>Atyoidea</taxon>
        <taxon>Atyidae</taxon>
        <taxon>Halocaridina</taxon>
    </lineage>
</organism>
<sequence length="84" mass="9606">MPPDLAGVRRRRCRPLHNLFMKNLIYPLFAKENESDLISDPLRTSAVSGNCRRCLVLKPAIPGKLSSRQSYTWVTKYFKEALIG</sequence>
<gene>
    <name evidence="1" type="ORF">SK128_024673</name>
</gene>
<keyword evidence="2" id="KW-1185">Reference proteome</keyword>
<reference evidence="1 2" key="1">
    <citation type="submission" date="2023-11" db="EMBL/GenBank/DDBJ databases">
        <title>Halocaridina rubra genome assembly.</title>
        <authorList>
            <person name="Smith C."/>
        </authorList>
    </citation>
    <scope>NUCLEOTIDE SEQUENCE [LARGE SCALE GENOMIC DNA]</scope>
    <source>
        <strain evidence="1">EP-1</strain>
        <tissue evidence="1">Whole</tissue>
    </source>
</reference>
<dbReference type="AlphaFoldDB" id="A0AAN8XEY8"/>
<protein>
    <submittedName>
        <fullName evidence="1">Uncharacterized protein</fullName>
    </submittedName>
</protein>
<dbReference type="Proteomes" id="UP001381693">
    <property type="component" value="Unassembled WGS sequence"/>
</dbReference>
<name>A0AAN8XEY8_HALRR</name>
<accession>A0AAN8XEY8</accession>
<proteinExistence type="predicted"/>